<evidence type="ECO:0000313" key="4">
    <source>
        <dbReference type="Proteomes" id="UP001139354"/>
    </source>
</evidence>
<accession>A0A9X1LSF7</accession>
<feature type="transmembrane region" description="Helical" evidence="1">
    <location>
        <begin position="89"/>
        <end position="106"/>
    </location>
</feature>
<dbReference type="InterPro" id="IPR006976">
    <property type="entry name" value="VanZ-like"/>
</dbReference>
<dbReference type="RefSeq" id="WP_229382993.1">
    <property type="nucleotide sequence ID" value="NZ_JAGTTN010000001.1"/>
</dbReference>
<sequence length="154" mass="15996">MTGISTTPRRGIRLLGACLAAAAVTLLTLAPRSLVAPARGAFMSAMDAVAEPLLAWFPAGDAESVLNTLLFVPLGATIALLLTRRAWPVAILAGFALSATVEYAQVSIPGRVPDLDDVLWNTVGAVIGVAVVTVPRLIAGAARRARQRVSVTRT</sequence>
<feature type="transmembrane region" description="Helical" evidence="1">
    <location>
        <begin position="64"/>
        <end position="82"/>
    </location>
</feature>
<feature type="domain" description="VanZ-like" evidence="2">
    <location>
        <begin position="55"/>
        <end position="133"/>
    </location>
</feature>
<keyword evidence="1" id="KW-1133">Transmembrane helix</keyword>
<dbReference type="Proteomes" id="UP001139354">
    <property type="component" value="Unassembled WGS sequence"/>
</dbReference>
<evidence type="ECO:0000259" key="2">
    <source>
        <dbReference type="Pfam" id="PF04892"/>
    </source>
</evidence>
<gene>
    <name evidence="3" type="ORF">KEC57_02875</name>
</gene>
<keyword evidence="1" id="KW-0472">Membrane</keyword>
<dbReference type="InterPro" id="IPR053150">
    <property type="entry name" value="Teicoplanin_resist-assoc"/>
</dbReference>
<protein>
    <submittedName>
        <fullName evidence="3">VanZ family protein</fullName>
    </submittedName>
</protein>
<dbReference type="AlphaFoldDB" id="A0A9X1LSF7"/>
<reference evidence="3" key="1">
    <citation type="submission" date="2021-04" db="EMBL/GenBank/DDBJ databases">
        <title>Microbacterium tenobrionis sp. nov. and Microbacterium allomyrinae sp. nov., isolated from larvae of Tenobrio molitor and Allomyrina dichotoma, respectively.</title>
        <authorList>
            <person name="Lee S.D."/>
        </authorList>
    </citation>
    <scope>NUCLEOTIDE SEQUENCE</scope>
    <source>
        <strain evidence="3">BWT-G7</strain>
    </source>
</reference>
<feature type="transmembrane region" description="Helical" evidence="1">
    <location>
        <begin position="118"/>
        <end position="138"/>
    </location>
</feature>
<dbReference type="EMBL" id="JAGTTN010000001">
    <property type="protein sequence ID" value="MCC2031120.1"/>
    <property type="molecule type" value="Genomic_DNA"/>
</dbReference>
<proteinExistence type="predicted"/>
<dbReference type="PANTHER" id="PTHR36834">
    <property type="entry name" value="MEMBRANE PROTEIN-RELATED"/>
    <property type="match status" value="1"/>
</dbReference>
<organism evidence="3 4">
    <name type="scientific">Microbacterium allomyrinae</name>
    <dbReference type="NCBI Taxonomy" id="2830666"/>
    <lineage>
        <taxon>Bacteria</taxon>
        <taxon>Bacillati</taxon>
        <taxon>Actinomycetota</taxon>
        <taxon>Actinomycetes</taxon>
        <taxon>Micrococcales</taxon>
        <taxon>Microbacteriaceae</taxon>
        <taxon>Microbacterium</taxon>
    </lineage>
</organism>
<evidence type="ECO:0000256" key="1">
    <source>
        <dbReference type="SAM" id="Phobius"/>
    </source>
</evidence>
<evidence type="ECO:0000313" key="3">
    <source>
        <dbReference type="EMBL" id="MCC2031120.1"/>
    </source>
</evidence>
<keyword evidence="1" id="KW-0812">Transmembrane</keyword>
<comment type="caution">
    <text evidence="3">The sequence shown here is derived from an EMBL/GenBank/DDBJ whole genome shotgun (WGS) entry which is preliminary data.</text>
</comment>
<keyword evidence="4" id="KW-1185">Reference proteome</keyword>
<dbReference type="Pfam" id="PF04892">
    <property type="entry name" value="VanZ"/>
    <property type="match status" value="1"/>
</dbReference>
<dbReference type="PANTHER" id="PTHR36834:SF1">
    <property type="entry name" value="INTEGRAL MEMBRANE PROTEIN"/>
    <property type="match status" value="1"/>
</dbReference>
<name>A0A9X1LSF7_9MICO</name>